<evidence type="ECO:0000259" key="2">
    <source>
        <dbReference type="PROSITE" id="PS50104"/>
    </source>
</evidence>
<dbReference type="PROSITE" id="PS50104">
    <property type="entry name" value="TIR"/>
    <property type="match status" value="1"/>
</dbReference>
<organism evidence="3 5">
    <name type="scientific">Sinanodonta woodiana</name>
    <name type="common">Chinese pond mussel</name>
    <name type="synonym">Anodonta woodiana</name>
    <dbReference type="NCBI Taxonomy" id="1069815"/>
    <lineage>
        <taxon>Eukaryota</taxon>
        <taxon>Metazoa</taxon>
        <taxon>Spiralia</taxon>
        <taxon>Lophotrochozoa</taxon>
        <taxon>Mollusca</taxon>
        <taxon>Bivalvia</taxon>
        <taxon>Autobranchia</taxon>
        <taxon>Heteroconchia</taxon>
        <taxon>Palaeoheterodonta</taxon>
        <taxon>Unionida</taxon>
        <taxon>Unionoidea</taxon>
        <taxon>Unionidae</taxon>
        <taxon>Unioninae</taxon>
        <taxon>Sinanodonta</taxon>
    </lineage>
</organism>
<name>A0ABD3VTW6_SINWO</name>
<feature type="region of interest" description="Disordered" evidence="1">
    <location>
        <begin position="655"/>
        <end position="709"/>
    </location>
</feature>
<feature type="compositionally biased region" description="Polar residues" evidence="1">
    <location>
        <begin position="318"/>
        <end position="346"/>
    </location>
</feature>
<dbReference type="InterPro" id="IPR035897">
    <property type="entry name" value="Toll_tir_struct_dom_sf"/>
</dbReference>
<accession>A0ABD3VTW6</accession>
<proteinExistence type="predicted"/>
<feature type="region of interest" description="Disordered" evidence="1">
    <location>
        <begin position="587"/>
        <end position="635"/>
    </location>
</feature>
<keyword evidence="5" id="KW-1185">Reference proteome</keyword>
<reference evidence="3 5" key="1">
    <citation type="submission" date="2024-11" db="EMBL/GenBank/DDBJ databases">
        <title>Chromosome-level genome assembly of the freshwater bivalve Anodonta woodiana.</title>
        <authorList>
            <person name="Chen X."/>
        </authorList>
    </citation>
    <scope>NUCLEOTIDE SEQUENCE [LARGE SCALE GENOMIC DNA]</scope>
    <source>
        <strain evidence="3">MN2024</strain>
        <tissue evidence="3">Gills</tissue>
    </source>
</reference>
<feature type="compositionally biased region" description="Polar residues" evidence="1">
    <location>
        <begin position="699"/>
        <end position="709"/>
    </location>
</feature>
<feature type="compositionally biased region" description="Polar residues" evidence="1">
    <location>
        <begin position="274"/>
        <end position="310"/>
    </location>
</feature>
<dbReference type="Gene3D" id="3.40.50.10140">
    <property type="entry name" value="Toll/interleukin-1 receptor homology (TIR) domain"/>
    <property type="match status" value="1"/>
</dbReference>
<feature type="region of interest" description="Disordered" evidence="1">
    <location>
        <begin position="726"/>
        <end position="779"/>
    </location>
</feature>
<feature type="compositionally biased region" description="Basic and acidic residues" evidence="1">
    <location>
        <begin position="655"/>
        <end position="682"/>
    </location>
</feature>
<dbReference type="Proteomes" id="UP001634394">
    <property type="component" value="Unassembled WGS sequence"/>
</dbReference>
<feature type="compositionally biased region" description="Basic and acidic residues" evidence="1">
    <location>
        <begin position="731"/>
        <end position="752"/>
    </location>
</feature>
<comment type="caution">
    <text evidence="3">The sequence shown here is derived from an EMBL/GenBank/DDBJ whole genome shotgun (WGS) entry which is preliminary data.</text>
</comment>
<dbReference type="EMBL" id="JBJQND010000010">
    <property type="protein sequence ID" value="KAL3863815.1"/>
    <property type="molecule type" value="Genomic_DNA"/>
</dbReference>
<dbReference type="AlphaFoldDB" id="A0ABD3VTW6"/>
<feature type="compositionally biased region" description="Basic and acidic residues" evidence="1">
    <location>
        <begin position="596"/>
        <end position="613"/>
    </location>
</feature>
<feature type="compositionally biased region" description="Polar residues" evidence="1">
    <location>
        <begin position="225"/>
        <end position="242"/>
    </location>
</feature>
<feature type="compositionally biased region" description="Polar residues" evidence="1">
    <location>
        <begin position="251"/>
        <end position="266"/>
    </location>
</feature>
<dbReference type="InterPro" id="IPR000157">
    <property type="entry name" value="TIR_dom"/>
</dbReference>
<feature type="region of interest" description="Disordered" evidence="1">
    <location>
        <begin position="225"/>
        <end position="346"/>
    </location>
</feature>
<gene>
    <name evidence="3" type="ORF">ACJMK2_005545</name>
    <name evidence="4" type="ORF">ACJMK2_005547</name>
</gene>
<dbReference type="EMBL" id="JBJQND010000010">
    <property type="protein sequence ID" value="KAL3863817.1"/>
    <property type="molecule type" value="Genomic_DNA"/>
</dbReference>
<evidence type="ECO:0000313" key="3">
    <source>
        <dbReference type="EMBL" id="KAL3863815.1"/>
    </source>
</evidence>
<evidence type="ECO:0000256" key="1">
    <source>
        <dbReference type="SAM" id="MobiDB-lite"/>
    </source>
</evidence>
<evidence type="ECO:0000313" key="5">
    <source>
        <dbReference type="Proteomes" id="UP001634394"/>
    </source>
</evidence>
<dbReference type="SUPFAM" id="SSF52200">
    <property type="entry name" value="Toll/Interleukin receptor TIR domain"/>
    <property type="match status" value="1"/>
</dbReference>
<feature type="compositionally biased region" description="Polar residues" evidence="1">
    <location>
        <begin position="769"/>
        <end position="779"/>
    </location>
</feature>
<feature type="domain" description="TIR" evidence="2">
    <location>
        <begin position="24"/>
        <end position="170"/>
    </location>
</feature>
<sequence>MMLSKKFQLSYLNMAASKPLLSGKKYHFNIIYNHALSRYSTTPDTELSLRFVEFLVGKLSAWGYTEFYYHDEHALPGRNVFEELFRVVNGSQWSFVILTKEFSSNCWVKYCQMAAFKNLIDKTQRDRLIPITVGNVQLPVELEVNGVLSFDDDLTTWDQGHISQLNRLQRVLAENISVAVANEVEAVQDHGDGIVRSERDHIITETQPSIQESLSDLNLNSHIEVDGSTSFDNTDGSTQHPNANDGIGEMEQNTDMNPARTSNHHYPQSVLAHSPTTDTATNIQGEQIQTDTDVKETSVSNTENTHNRSSNIKHDLPISSSSRPVSTNASPNTEGLSPQDSASQGRTTLCQLDQTEYKANTQASSESNIQVSSLAREATSGIAKVESGPTIKMEHIYNSHRSGKPLNSSEGQSNLQSVRESNIDVASMQDSVDGLPVVEEIVSRQSAVTTSMAAGCIPRPELSQGKTEQNRDVDILPCEAEYVEQRMKELNFDCGEQYVDNSSLSKDKDITLDQEWSNLQCEDVSITEQTRPEVLLNDFTQGQFEQEGLTLNIDSLINNGISEQRELTEPKHKTSSSDAGYISADNISNNSISSHPGEHHWEGHTDCSDRMDVKTSSVESDPNKHMGNSKYSGDVKSGNYQMAAVDLKNKERLVCTREKESKSEKVTDNKNKDEEVPVRGESPRPSSVESDPNKHMGNSKYSGNVKSGNNQMDVVDLIQKERLVCTSGMESKPEKVTDNKNKDEEVPVRVESPRPSSVESDPNKHMGNSKYSGNVKSGNNQMDEVDLIQKERLVCTSGKESKPEKVTDNENKDEEVPVRGELPRPVGFEADASFSMISTSRSMAREIDGYREVLVRSIIHIYTKTDMLSSWS</sequence>
<protein>
    <recommendedName>
        <fullName evidence="2">TIR domain-containing protein</fullName>
    </recommendedName>
</protein>
<evidence type="ECO:0000313" key="4">
    <source>
        <dbReference type="EMBL" id="KAL3863817.1"/>
    </source>
</evidence>